<gene>
    <name evidence="2" type="ORF">HanXRQr2_Chr11g0475671</name>
</gene>
<proteinExistence type="predicted"/>
<keyword evidence="1" id="KW-0472">Membrane</keyword>
<dbReference type="Proteomes" id="UP000215914">
    <property type="component" value="Unassembled WGS sequence"/>
</dbReference>
<evidence type="ECO:0000313" key="2">
    <source>
        <dbReference type="EMBL" id="KAF5780761.1"/>
    </source>
</evidence>
<protein>
    <submittedName>
        <fullName evidence="2">Uncharacterized protein</fullName>
    </submittedName>
</protein>
<dbReference type="EMBL" id="MNCJ02000326">
    <property type="protein sequence ID" value="KAF5780761.1"/>
    <property type="molecule type" value="Genomic_DNA"/>
</dbReference>
<name>A0A9K3HM58_HELAN</name>
<keyword evidence="1" id="KW-1133">Transmembrane helix</keyword>
<reference evidence="2" key="2">
    <citation type="submission" date="2020-06" db="EMBL/GenBank/DDBJ databases">
        <title>Helianthus annuus Genome sequencing and assembly Release 2.</title>
        <authorList>
            <person name="Gouzy J."/>
            <person name="Langlade N."/>
            <person name="Munos S."/>
        </authorList>
    </citation>
    <scope>NUCLEOTIDE SEQUENCE</scope>
    <source>
        <tissue evidence="2">Leaves</tissue>
    </source>
</reference>
<feature type="transmembrane region" description="Helical" evidence="1">
    <location>
        <begin position="20"/>
        <end position="39"/>
    </location>
</feature>
<evidence type="ECO:0000313" key="3">
    <source>
        <dbReference type="Proteomes" id="UP000215914"/>
    </source>
</evidence>
<evidence type="ECO:0000256" key="1">
    <source>
        <dbReference type="SAM" id="Phobius"/>
    </source>
</evidence>
<accession>A0A9K3HM58</accession>
<dbReference type="AlphaFoldDB" id="A0A9K3HM58"/>
<comment type="caution">
    <text evidence="2">The sequence shown here is derived from an EMBL/GenBank/DDBJ whole genome shotgun (WGS) entry which is preliminary data.</text>
</comment>
<keyword evidence="1" id="KW-0812">Transmembrane</keyword>
<keyword evidence="3" id="KW-1185">Reference proteome</keyword>
<reference evidence="2" key="1">
    <citation type="journal article" date="2017" name="Nature">
        <title>The sunflower genome provides insights into oil metabolism, flowering and Asterid evolution.</title>
        <authorList>
            <person name="Badouin H."/>
            <person name="Gouzy J."/>
            <person name="Grassa C.J."/>
            <person name="Murat F."/>
            <person name="Staton S.E."/>
            <person name="Cottret L."/>
            <person name="Lelandais-Briere C."/>
            <person name="Owens G.L."/>
            <person name="Carrere S."/>
            <person name="Mayjonade B."/>
            <person name="Legrand L."/>
            <person name="Gill N."/>
            <person name="Kane N.C."/>
            <person name="Bowers J.E."/>
            <person name="Hubner S."/>
            <person name="Bellec A."/>
            <person name="Berard A."/>
            <person name="Berges H."/>
            <person name="Blanchet N."/>
            <person name="Boniface M.C."/>
            <person name="Brunel D."/>
            <person name="Catrice O."/>
            <person name="Chaidir N."/>
            <person name="Claudel C."/>
            <person name="Donnadieu C."/>
            <person name="Faraut T."/>
            <person name="Fievet G."/>
            <person name="Helmstetter N."/>
            <person name="King M."/>
            <person name="Knapp S.J."/>
            <person name="Lai Z."/>
            <person name="Le Paslier M.C."/>
            <person name="Lippi Y."/>
            <person name="Lorenzon L."/>
            <person name="Mandel J.R."/>
            <person name="Marage G."/>
            <person name="Marchand G."/>
            <person name="Marquand E."/>
            <person name="Bret-Mestries E."/>
            <person name="Morien E."/>
            <person name="Nambeesan S."/>
            <person name="Nguyen T."/>
            <person name="Pegot-Espagnet P."/>
            <person name="Pouilly N."/>
            <person name="Raftis F."/>
            <person name="Sallet E."/>
            <person name="Schiex T."/>
            <person name="Thomas J."/>
            <person name="Vandecasteele C."/>
            <person name="Vares D."/>
            <person name="Vear F."/>
            <person name="Vautrin S."/>
            <person name="Crespi M."/>
            <person name="Mangin B."/>
            <person name="Burke J.M."/>
            <person name="Salse J."/>
            <person name="Munos S."/>
            <person name="Vincourt P."/>
            <person name="Rieseberg L.H."/>
            <person name="Langlade N.B."/>
        </authorList>
    </citation>
    <scope>NUCLEOTIDE SEQUENCE</scope>
    <source>
        <tissue evidence="2">Leaves</tissue>
    </source>
</reference>
<sequence length="72" mass="8811">MLMGFFFKKIDISISTLKFFLLHFNPFEIFTFNSNFFIFCNLTQHFIIYNFGPPFFLLVHTYVDFVLYRVLF</sequence>
<feature type="transmembrane region" description="Helical" evidence="1">
    <location>
        <begin position="51"/>
        <end position="71"/>
    </location>
</feature>
<dbReference type="Gramene" id="mRNA:HanXRQr2_Chr11g0475671">
    <property type="protein sequence ID" value="CDS:HanXRQr2_Chr11g0475671.1"/>
    <property type="gene ID" value="HanXRQr2_Chr11g0475671"/>
</dbReference>
<organism evidence="2 3">
    <name type="scientific">Helianthus annuus</name>
    <name type="common">Common sunflower</name>
    <dbReference type="NCBI Taxonomy" id="4232"/>
    <lineage>
        <taxon>Eukaryota</taxon>
        <taxon>Viridiplantae</taxon>
        <taxon>Streptophyta</taxon>
        <taxon>Embryophyta</taxon>
        <taxon>Tracheophyta</taxon>
        <taxon>Spermatophyta</taxon>
        <taxon>Magnoliopsida</taxon>
        <taxon>eudicotyledons</taxon>
        <taxon>Gunneridae</taxon>
        <taxon>Pentapetalae</taxon>
        <taxon>asterids</taxon>
        <taxon>campanulids</taxon>
        <taxon>Asterales</taxon>
        <taxon>Asteraceae</taxon>
        <taxon>Asteroideae</taxon>
        <taxon>Heliantheae alliance</taxon>
        <taxon>Heliantheae</taxon>
        <taxon>Helianthus</taxon>
    </lineage>
</organism>